<name>A0ABU6SHG7_9FABA</name>
<protein>
    <submittedName>
        <fullName evidence="2">Uncharacterized protein</fullName>
    </submittedName>
</protein>
<dbReference type="EMBL" id="JASCZI010060742">
    <property type="protein sequence ID" value="MED6135702.1"/>
    <property type="molecule type" value="Genomic_DNA"/>
</dbReference>
<gene>
    <name evidence="2" type="ORF">PIB30_049103</name>
</gene>
<accession>A0ABU6SHG7</accession>
<evidence type="ECO:0000256" key="1">
    <source>
        <dbReference type="SAM" id="MobiDB-lite"/>
    </source>
</evidence>
<sequence length="82" mass="9247">MPSSAGPPPSVPSSEHRSPPSLKPCRVLTAEEDLFLVNRPEQGVFQIVEDRIPNGYFDGSVKQKWKKIAYPDLRLERCISRP</sequence>
<dbReference type="Proteomes" id="UP001341840">
    <property type="component" value="Unassembled WGS sequence"/>
</dbReference>
<keyword evidence="3" id="KW-1185">Reference proteome</keyword>
<proteinExistence type="predicted"/>
<feature type="region of interest" description="Disordered" evidence="1">
    <location>
        <begin position="1"/>
        <end position="23"/>
    </location>
</feature>
<evidence type="ECO:0000313" key="2">
    <source>
        <dbReference type="EMBL" id="MED6135702.1"/>
    </source>
</evidence>
<reference evidence="2 3" key="1">
    <citation type="journal article" date="2023" name="Plants (Basel)">
        <title>Bridging the Gap: Combining Genomics and Transcriptomics Approaches to Understand Stylosanthes scabra, an Orphan Legume from the Brazilian Caatinga.</title>
        <authorList>
            <person name="Ferreira-Neto J.R.C."/>
            <person name="da Silva M.D."/>
            <person name="Binneck E."/>
            <person name="de Melo N.F."/>
            <person name="da Silva R.H."/>
            <person name="de Melo A.L.T.M."/>
            <person name="Pandolfi V."/>
            <person name="Bustamante F.O."/>
            <person name="Brasileiro-Vidal A.C."/>
            <person name="Benko-Iseppon A.M."/>
        </authorList>
    </citation>
    <scope>NUCLEOTIDE SEQUENCE [LARGE SCALE GENOMIC DNA]</scope>
    <source>
        <tissue evidence="2">Leaves</tissue>
    </source>
</reference>
<comment type="caution">
    <text evidence="2">The sequence shown here is derived from an EMBL/GenBank/DDBJ whole genome shotgun (WGS) entry which is preliminary data.</text>
</comment>
<organism evidence="2 3">
    <name type="scientific">Stylosanthes scabra</name>
    <dbReference type="NCBI Taxonomy" id="79078"/>
    <lineage>
        <taxon>Eukaryota</taxon>
        <taxon>Viridiplantae</taxon>
        <taxon>Streptophyta</taxon>
        <taxon>Embryophyta</taxon>
        <taxon>Tracheophyta</taxon>
        <taxon>Spermatophyta</taxon>
        <taxon>Magnoliopsida</taxon>
        <taxon>eudicotyledons</taxon>
        <taxon>Gunneridae</taxon>
        <taxon>Pentapetalae</taxon>
        <taxon>rosids</taxon>
        <taxon>fabids</taxon>
        <taxon>Fabales</taxon>
        <taxon>Fabaceae</taxon>
        <taxon>Papilionoideae</taxon>
        <taxon>50 kb inversion clade</taxon>
        <taxon>dalbergioids sensu lato</taxon>
        <taxon>Dalbergieae</taxon>
        <taxon>Pterocarpus clade</taxon>
        <taxon>Stylosanthes</taxon>
    </lineage>
</organism>
<feature type="compositionally biased region" description="Pro residues" evidence="1">
    <location>
        <begin position="1"/>
        <end position="11"/>
    </location>
</feature>
<evidence type="ECO:0000313" key="3">
    <source>
        <dbReference type="Proteomes" id="UP001341840"/>
    </source>
</evidence>